<dbReference type="AlphaFoldDB" id="F3PUK3"/>
<dbReference type="eggNOG" id="ENOG5030YG6">
    <property type="taxonomic scope" value="Bacteria"/>
</dbReference>
<proteinExistence type="predicted"/>
<comment type="caution">
    <text evidence="1">The sequence shown here is derived from an EMBL/GenBank/DDBJ whole genome shotgun (WGS) entry which is preliminary data.</text>
</comment>
<organism evidence="1 2">
    <name type="scientific">Bacteroides fluxus YIT 12057</name>
    <dbReference type="NCBI Taxonomy" id="763034"/>
    <lineage>
        <taxon>Bacteria</taxon>
        <taxon>Pseudomonadati</taxon>
        <taxon>Bacteroidota</taxon>
        <taxon>Bacteroidia</taxon>
        <taxon>Bacteroidales</taxon>
        <taxon>Bacteroidaceae</taxon>
        <taxon>Bacteroides</taxon>
    </lineage>
</organism>
<reference evidence="1 2" key="1">
    <citation type="submission" date="2011-02" db="EMBL/GenBank/DDBJ databases">
        <authorList>
            <person name="Weinstock G."/>
            <person name="Sodergren E."/>
            <person name="Clifton S."/>
            <person name="Fulton L."/>
            <person name="Fulton B."/>
            <person name="Courtney L."/>
            <person name="Fronick C."/>
            <person name="Harrison M."/>
            <person name="Strong C."/>
            <person name="Farmer C."/>
            <person name="Delahaunty K."/>
            <person name="Markovic C."/>
            <person name="Hall O."/>
            <person name="Minx P."/>
            <person name="Tomlinson C."/>
            <person name="Mitreva M."/>
            <person name="Hou S."/>
            <person name="Chen J."/>
            <person name="Wollam A."/>
            <person name="Pepin K.H."/>
            <person name="Johnson M."/>
            <person name="Bhonagiri V."/>
            <person name="Zhang X."/>
            <person name="Suruliraj S."/>
            <person name="Warren W."/>
            <person name="Chinwalla A."/>
            <person name="Mardis E.R."/>
            <person name="Wilson R.K."/>
        </authorList>
    </citation>
    <scope>NUCLEOTIDE SEQUENCE [LARGE SCALE GENOMIC DNA]</scope>
    <source>
        <strain evidence="1 2">YIT 12057</strain>
    </source>
</reference>
<name>F3PUK3_9BACE</name>
<dbReference type="STRING" id="763034.HMPREF9446_02476"/>
<dbReference type="HOGENOM" id="CLU_3149427_0_0_10"/>
<accession>F3PUK3</accession>
<sequence>MQRARKSSNHPEFGEFIMKELVTLNLSRESFRDICHMKQAYLEDIKKG</sequence>
<dbReference type="Proteomes" id="UP000003416">
    <property type="component" value="Unassembled WGS sequence"/>
</dbReference>
<evidence type="ECO:0000313" key="2">
    <source>
        <dbReference type="Proteomes" id="UP000003416"/>
    </source>
</evidence>
<dbReference type="EMBL" id="AFBN01000047">
    <property type="protein sequence ID" value="EGF56074.1"/>
    <property type="molecule type" value="Genomic_DNA"/>
</dbReference>
<protein>
    <submittedName>
        <fullName evidence="1">Toxin-antitoxin system, antitoxin component, Xre family</fullName>
    </submittedName>
</protein>
<keyword evidence="2" id="KW-1185">Reference proteome</keyword>
<evidence type="ECO:0000313" key="1">
    <source>
        <dbReference type="EMBL" id="EGF56074.1"/>
    </source>
</evidence>
<gene>
    <name evidence="1" type="ORF">HMPREF9446_02476</name>
</gene>